<dbReference type="Pfam" id="PF00226">
    <property type="entry name" value="DnaJ"/>
    <property type="match status" value="1"/>
</dbReference>
<evidence type="ECO:0000256" key="2">
    <source>
        <dbReference type="SAM" id="MobiDB-lite"/>
    </source>
</evidence>
<dbReference type="PANTHER" id="PTHR43096:SF52">
    <property type="entry name" value="DNAJ HOMOLOG 1, MITOCHONDRIAL-RELATED"/>
    <property type="match status" value="1"/>
</dbReference>
<dbReference type="PRINTS" id="PR00625">
    <property type="entry name" value="JDOMAIN"/>
</dbReference>
<dbReference type="SMART" id="SM00271">
    <property type="entry name" value="DnaJ"/>
    <property type="match status" value="1"/>
</dbReference>
<feature type="domain" description="J" evidence="3">
    <location>
        <begin position="7"/>
        <end position="73"/>
    </location>
</feature>
<protein>
    <recommendedName>
        <fullName evidence="3">J domain-containing protein</fullName>
    </recommendedName>
</protein>
<name>A0ABN2E8Q3_9ACTN</name>
<dbReference type="InterPro" id="IPR001623">
    <property type="entry name" value="DnaJ_domain"/>
</dbReference>
<evidence type="ECO:0000256" key="1">
    <source>
        <dbReference type="ARBA" id="ARBA00023186"/>
    </source>
</evidence>
<sequence length="108" mass="12121">MSLPCSDPYAVLGVTAQASDDELDQAFRRLVRRLHPDTRRSVEPDADARLQDLLNAYATLRDPIRRAAYDRDRAGTADVVVPDDDPAPIRFGPVRWHPSRAGTPDRTR</sequence>
<dbReference type="PROSITE" id="PS50076">
    <property type="entry name" value="DNAJ_2"/>
    <property type="match status" value="1"/>
</dbReference>
<evidence type="ECO:0000313" key="5">
    <source>
        <dbReference type="Proteomes" id="UP001500190"/>
    </source>
</evidence>
<comment type="caution">
    <text evidence="4">The sequence shown here is derived from an EMBL/GenBank/DDBJ whole genome shotgun (WGS) entry which is preliminary data.</text>
</comment>
<dbReference type="PANTHER" id="PTHR43096">
    <property type="entry name" value="DNAJ HOMOLOG 1, MITOCHONDRIAL-RELATED"/>
    <property type="match status" value="1"/>
</dbReference>
<dbReference type="Gene3D" id="1.10.287.110">
    <property type="entry name" value="DnaJ domain"/>
    <property type="match status" value="1"/>
</dbReference>
<dbReference type="SUPFAM" id="SSF46565">
    <property type="entry name" value="Chaperone J-domain"/>
    <property type="match status" value="1"/>
</dbReference>
<dbReference type="RefSeq" id="WP_344195995.1">
    <property type="nucleotide sequence ID" value="NZ_BAAAND010000008.1"/>
</dbReference>
<dbReference type="CDD" id="cd06257">
    <property type="entry name" value="DnaJ"/>
    <property type="match status" value="1"/>
</dbReference>
<keyword evidence="1" id="KW-0143">Chaperone</keyword>
<organism evidence="4 5">
    <name type="scientific">Kribbella karoonensis</name>
    <dbReference type="NCBI Taxonomy" id="324851"/>
    <lineage>
        <taxon>Bacteria</taxon>
        <taxon>Bacillati</taxon>
        <taxon>Actinomycetota</taxon>
        <taxon>Actinomycetes</taxon>
        <taxon>Propionibacteriales</taxon>
        <taxon>Kribbellaceae</taxon>
        <taxon>Kribbella</taxon>
    </lineage>
</organism>
<evidence type="ECO:0000313" key="4">
    <source>
        <dbReference type="EMBL" id="GAA1598793.1"/>
    </source>
</evidence>
<dbReference type="Proteomes" id="UP001500190">
    <property type="component" value="Unassembled WGS sequence"/>
</dbReference>
<dbReference type="EMBL" id="BAAAND010000008">
    <property type="protein sequence ID" value="GAA1598793.1"/>
    <property type="molecule type" value="Genomic_DNA"/>
</dbReference>
<evidence type="ECO:0000259" key="3">
    <source>
        <dbReference type="PROSITE" id="PS50076"/>
    </source>
</evidence>
<proteinExistence type="predicted"/>
<keyword evidence="5" id="KW-1185">Reference proteome</keyword>
<accession>A0ABN2E8Q3</accession>
<feature type="region of interest" description="Disordered" evidence="2">
    <location>
        <begin position="78"/>
        <end position="108"/>
    </location>
</feature>
<reference evidence="4 5" key="1">
    <citation type="journal article" date="2019" name="Int. J. Syst. Evol. Microbiol.">
        <title>The Global Catalogue of Microorganisms (GCM) 10K type strain sequencing project: providing services to taxonomists for standard genome sequencing and annotation.</title>
        <authorList>
            <consortium name="The Broad Institute Genomics Platform"/>
            <consortium name="The Broad Institute Genome Sequencing Center for Infectious Disease"/>
            <person name="Wu L."/>
            <person name="Ma J."/>
        </authorList>
    </citation>
    <scope>NUCLEOTIDE SEQUENCE [LARGE SCALE GENOMIC DNA]</scope>
    <source>
        <strain evidence="4 5">JCM 14304</strain>
    </source>
</reference>
<dbReference type="InterPro" id="IPR036869">
    <property type="entry name" value="J_dom_sf"/>
</dbReference>
<gene>
    <name evidence="4" type="ORF">GCM10009742_52960</name>
</gene>